<evidence type="ECO:0000313" key="8">
    <source>
        <dbReference type="Proteomes" id="UP001500034"/>
    </source>
</evidence>
<keyword evidence="3" id="KW-0378">Hydrolase</keyword>
<dbReference type="PANTHER" id="PTHR30417">
    <property type="entry name" value="N-ACETYLMURAMOYL-L-ALANINE AMIDASE AMID"/>
    <property type="match status" value="1"/>
</dbReference>
<dbReference type="CDD" id="cd06583">
    <property type="entry name" value="PGRP"/>
    <property type="match status" value="1"/>
</dbReference>
<dbReference type="InterPro" id="IPR051206">
    <property type="entry name" value="NAMLAA_amidase_2"/>
</dbReference>
<dbReference type="RefSeq" id="WP_345595880.1">
    <property type="nucleotide sequence ID" value="NZ_BAABCQ010000133.1"/>
</dbReference>
<keyword evidence="8" id="KW-1185">Reference proteome</keyword>
<accession>A0ABP7RM19</accession>
<name>A0ABP7RM19_9ACTN</name>
<evidence type="ECO:0000256" key="1">
    <source>
        <dbReference type="ARBA" id="ARBA00001561"/>
    </source>
</evidence>
<evidence type="ECO:0000256" key="4">
    <source>
        <dbReference type="ARBA" id="ARBA00023316"/>
    </source>
</evidence>
<sequence>MGAKHESRNSSTGGPTGESAGGSTGGSTGGPTGGSSGGSAGGPRDADRRIGRRALIVGGTAAAVGTAVLARDELARLWWRVPGVERPREEGVVDYAGASWVAASDENWRRADRPDDFGVDMVIVHVTQGSFESAVRAFQDPGHKAATHYIVGQDGRVTQMVRELDVAYQAGNRDYNERSVGIEHEGFVDRPQDLTDEMYAASARLTAGICARYDIPLDREHIIGHVQVPGTDHTDPGPHWDWDRYMKLVRRAATSAPSGGPTGGPSQSGA</sequence>
<dbReference type="Pfam" id="PF01510">
    <property type="entry name" value="Amidase_2"/>
    <property type="match status" value="1"/>
</dbReference>
<dbReference type="EC" id="3.5.1.28" evidence="2"/>
<gene>
    <name evidence="7" type="ORF">GCM10022384_53150</name>
</gene>
<evidence type="ECO:0000259" key="6">
    <source>
        <dbReference type="SMART" id="SM00644"/>
    </source>
</evidence>
<proteinExistence type="predicted"/>
<comment type="caution">
    <text evidence="7">The sequence shown here is derived from an EMBL/GenBank/DDBJ whole genome shotgun (WGS) entry which is preliminary data.</text>
</comment>
<evidence type="ECO:0000256" key="2">
    <source>
        <dbReference type="ARBA" id="ARBA00011901"/>
    </source>
</evidence>
<dbReference type="EMBL" id="BAABCQ010000133">
    <property type="protein sequence ID" value="GAA3999489.1"/>
    <property type="molecule type" value="Genomic_DNA"/>
</dbReference>
<dbReference type="Gene3D" id="3.40.80.10">
    <property type="entry name" value="Peptidoglycan recognition protein-like"/>
    <property type="match status" value="1"/>
</dbReference>
<keyword evidence="4" id="KW-0961">Cell wall biogenesis/degradation</keyword>
<feature type="compositionally biased region" description="Gly residues" evidence="5">
    <location>
        <begin position="14"/>
        <end position="41"/>
    </location>
</feature>
<organism evidence="7 8">
    <name type="scientific">Streptomyces marokkonensis</name>
    <dbReference type="NCBI Taxonomy" id="324855"/>
    <lineage>
        <taxon>Bacteria</taxon>
        <taxon>Bacillati</taxon>
        <taxon>Actinomycetota</taxon>
        <taxon>Actinomycetes</taxon>
        <taxon>Kitasatosporales</taxon>
        <taxon>Streptomycetaceae</taxon>
        <taxon>Streptomyces</taxon>
    </lineage>
</organism>
<dbReference type="PANTHER" id="PTHR30417:SF1">
    <property type="entry name" value="N-ACETYLMURAMOYL-L-ALANINE AMIDASE AMID"/>
    <property type="match status" value="1"/>
</dbReference>
<feature type="domain" description="N-acetylmuramoyl-L-alanine amidase" evidence="6">
    <location>
        <begin position="108"/>
        <end position="237"/>
    </location>
</feature>
<dbReference type="Proteomes" id="UP001500034">
    <property type="component" value="Unassembled WGS sequence"/>
</dbReference>
<comment type="catalytic activity">
    <reaction evidence="1">
        <text>Hydrolyzes the link between N-acetylmuramoyl residues and L-amino acid residues in certain cell-wall glycopeptides.</text>
        <dbReference type="EC" id="3.5.1.28"/>
    </reaction>
</comment>
<evidence type="ECO:0000313" key="7">
    <source>
        <dbReference type="EMBL" id="GAA3999489.1"/>
    </source>
</evidence>
<protein>
    <recommendedName>
        <fullName evidence="2">N-acetylmuramoyl-L-alanine amidase</fullName>
        <ecNumber evidence="2">3.5.1.28</ecNumber>
    </recommendedName>
</protein>
<evidence type="ECO:0000256" key="3">
    <source>
        <dbReference type="ARBA" id="ARBA00022801"/>
    </source>
</evidence>
<dbReference type="InterPro" id="IPR036505">
    <property type="entry name" value="Amidase/PGRP_sf"/>
</dbReference>
<feature type="region of interest" description="Disordered" evidence="5">
    <location>
        <begin position="1"/>
        <end position="46"/>
    </location>
</feature>
<dbReference type="SUPFAM" id="SSF55846">
    <property type="entry name" value="N-acetylmuramoyl-L-alanine amidase-like"/>
    <property type="match status" value="1"/>
</dbReference>
<dbReference type="InterPro" id="IPR002502">
    <property type="entry name" value="Amidase_domain"/>
</dbReference>
<evidence type="ECO:0000256" key="5">
    <source>
        <dbReference type="SAM" id="MobiDB-lite"/>
    </source>
</evidence>
<reference evidence="8" key="1">
    <citation type="journal article" date="2019" name="Int. J. Syst. Evol. Microbiol.">
        <title>The Global Catalogue of Microorganisms (GCM) 10K type strain sequencing project: providing services to taxonomists for standard genome sequencing and annotation.</title>
        <authorList>
            <consortium name="The Broad Institute Genomics Platform"/>
            <consortium name="The Broad Institute Genome Sequencing Center for Infectious Disease"/>
            <person name="Wu L."/>
            <person name="Ma J."/>
        </authorList>
    </citation>
    <scope>NUCLEOTIDE SEQUENCE [LARGE SCALE GENOMIC DNA]</scope>
    <source>
        <strain evidence="8">JCM 17027</strain>
    </source>
</reference>
<dbReference type="SMART" id="SM00644">
    <property type="entry name" value="Ami_2"/>
    <property type="match status" value="1"/>
</dbReference>